<keyword evidence="5" id="KW-0694">RNA-binding</keyword>
<dbReference type="PANTHER" id="PTHR21600">
    <property type="entry name" value="MITOCHONDRIAL RNA PSEUDOURIDINE SYNTHASE"/>
    <property type="match status" value="1"/>
</dbReference>
<dbReference type="AlphaFoldDB" id="A0A833HN42"/>
<comment type="catalytic activity">
    <reaction evidence="1 6">
        <text>a uridine in RNA = a pseudouridine in RNA</text>
        <dbReference type="Rhea" id="RHEA:48348"/>
        <dbReference type="Rhea" id="RHEA-COMP:12068"/>
        <dbReference type="Rhea" id="RHEA-COMP:12069"/>
        <dbReference type="ChEBI" id="CHEBI:65314"/>
        <dbReference type="ChEBI" id="CHEBI:65315"/>
    </reaction>
</comment>
<dbReference type="Pfam" id="PF00849">
    <property type="entry name" value="PseudoU_synth_2"/>
    <property type="match status" value="1"/>
</dbReference>
<keyword evidence="3 6" id="KW-0413">Isomerase</keyword>
<keyword evidence="9" id="KW-1185">Reference proteome</keyword>
<evidence type="ECO:0000256" key="5">
    <source>
        <dbReference type="PROSITE-ProRule" id="PRU00182"/>
    </source>
</evidence>
<dbReference type="InterPro" id="IPR006225">
    <property type="entry name" value="PsdUridine_synth_RluC/D"/>
</dbReference>
<evidence type="ECO:0000313" key="8">
    <source>
        <dbReference type="EMBL" id="KAB3529051.1"/>
    </source>
</evidence>
<dbReference type="Proteomes" id="UP000465601">
    <property type="component" value="Unassembled WGS sequence"/>
</dbReference>
<dbReference type="OrthoDB" id="9807829at2"/>
<dbReference type="CDD" id="cd02869">
    <property type="entry name" value="PseudoU_synth_RluA_like"/>
    <property type="match status" value="1"/>
</dbReference>
<dbReference type="GO" id="GO:0140098">
    <property type="term" value="F:catalytic activity, acting on RNA"/>
    <property type="evidence" value="ECO:0007669"/>
    <property type="project" value="UniProtKB-ARBA"/>
</dbReference>
<dbReference type="EC" id="5.4.99.-" evidence="6"/>
<dbReference type="PROSITE" id="PS01129">
    <property type="entry name" value="PSI_RLU"/>
    <property type="match status" value="1"/>
</dbReference>
<comment type="similarity">
    <text evidence="2 6">Belongs to the pseudouridine synthase RluA family.</text>
</comment>
<dbReference type="SUPFAM" id="SSF55120">
    <property type="entry name" value="Pseudouridine synthase"/>
    <property type="match status" value="1"/>
</dbReference>
<evidence type="ECO:0000256" key="6">
    <source>
        <dbReference type="RuleBase" id="RU362028"/>
    </source>
</evidence>
<dbReference type="RefSeq" id="WP_151866288.1">
    <property type="nucleotide sequence ID" value="NZ_WBZB01000037.1"/>
</dbReference>
<evidence type="ECO:0000256" key="1">
    <source>
        <dbReference type="ARBA" id="ARBA00000073"/>
    </source>
</evidence>
<proteinExistence type="inferred from homology"/>
<dbReference type="NCBIfam" id="TIGR00005">
    <property type="entry name" value="rluA_subfam"/>
    <property type="match status" value="1"/>
</dbReference>
<evidence type="ECO:0000259" key="7">
    <source>
        <dbReference type="Pfam" id="PF00849"/>
    </source>
</evidence>
<feature type="domain" description="Pseudouridine synthase RsuA/RluA-like" evidence="7">
    <location>
        <begin position="94"/>
        <end position="244"/>
    </location>
</feature>
<organism evidence="8 9">
    <name type="scientific">Alkaliphilus serpentinus</name>
    <dbReference type="NCBI Taxonomy" id="1482731"/>
    <lineage>
        <taxon>Bacteria</taxon>
        <taxon>Bacillati</taxon>
        <taxon>Bacillota</taxon>
        <taxon>Clostridia</taxon>
        <taxon>Peptostreptococcales</taxon>
        <taxon>Natronincolaceae</taxon>
        <taxon>Alkaliphilus</taxon>
    </lineage>
</organism>
<evidence type="ECO:0000256" key="3">
    <source>
        <dbReference type="ARBA" id="ARBA00023235"/>
    </source>
</evidence>
<dbReference type="GO" id="GO:0003723">
    <property type="term" value="F:RNA binding"/>
    <property type="evidence" value="ECO:0007669"/>
    <property type="project" value="UniProtKB-KW"/>
</dbReference>
<accession>A0A833HN42</accession>
<dbReference type="GO" id="GO:0009982">
    <property type="term" value="F:pseudouridine synthase activity"/>
    <property type="evidence" value="ECO:0007669"/>
    <property type="project" value="InterPro"/>
</dbReference>
<name>A0A833HN42_9FIRM</name>
<dbReference type="PANTHER" id="PTHR21600:SF44">
    <property type="entry name" value="RIBOSOMAL LARGE SUBUNIT PSEUDOURIDINE SYNTHASE D"/>
    <property type="match status" value="1"/>
</dbReference>
<dbReference type="PROSITE" id="PS50889">
    <property type="entry name" value="S4"/>
    <property type="match status" value="1"/>
</dbReference>
<dbReference type="GO" id="GO:0000455">
    <property type="term" value="P:enzyme-directed rRNA pseudouridine synthesis"/>
    <property type="evidence" value="ECO:0007669"/>
    <property type="project" value="TreeGrafter"/>
</dbReference>
<gene>
    <name evidence="8" type="ORF">F8153_10375</name>
</gene>
<feature type="active site" evidence="4">
    <location>
        <position position="141"/>
    </location>
</feature>
<reference evidence="8 9" key="1">
    <citation type="submission" date="2019-10" db="EMBL/GenBank/DDBJ databases">
        <title>Alkaliphilus serpentinus sp. nov. and Alkaliphilus pronyensis sp. nov., two novel anaerobic alkaliphilic species isolated from the serpentinized-hosted hydrothermal field of the Prony Bay (New Caledonia).</title>
        <authorList>
            <person name="Postec A."/>
        </authorList>
    </citation>
    <scope>NUCLEOTIDE SEQUENCE [LARGE SCALE GENOMIC DNA]</scope>
    <source>
        <strain evidence="8 9">LacT</strain>
    </source>
</reference>
<sequence length="305" mass="35077">MLIKENQTETIMVYKTEREDDGKTIKSVLRSKLDFSSRLLTKLKHGEGVYLNQQYVKYHTLVKEGDIIQVDMEEPPNQFEPQDIPLNIVYEDVDLIIINKQPGIVSHPTKSHPNSTIANAAAYYLQSQGKTCRIRFVNRLDMDTSGLLIIAKNPYSHHVLSQMMQEDKIQKKYIAFVEGVVEDEEGTIDAPIYRPSDDSIRRIVDDRGQTSISKYKVLRRYKNSTVVLVELLTGRTHQIRVHMAYLGHPLIGDSLYNEGGTIKFSRQALHAAYLKLFQPRFREKIEVEAQLPEDLKKLGLHLENL</sequence>
<comment type="function">
    <text evidence="6">Responsible for synthesis of pseudouridine from uracil.</text>
</comment>
<evidence type="ECO:0000313" key="9">
    <source>
        <dbReference type="Proteomes" id="UP000465601"/>
    </source>
</evidence>
<dbReference type="InterPro" id="IPR020103">
    <property type="entry name" value="PsdUridine_synth_cat_dom_sf"/>
</dbReference>
<dbReference type="InterPro" id="IPR006224">
    <property type="entry name" value="PsdUridine_synth_RluA-like_CS"/>
</dbReference>
<evidence type="ECO:0000256" key="4">
    <source>
        <dbReference type="PIRSR" id="PIRSR606225-1"/>
    </source>
</evidence>
<protein>
    <recommendedName>
        <fullName evidence="6">Pseudouridine synthase</fullName>
        <ecNumber evidence="6">5.4.99.-</ecNumber>
    </recommendedName>
</protein>
<dbReference type="InterPro" id="IPR050188">
    <property type="entry name" value="RluA_PseudoU_synthase"/>
</dbReference>
<comment type="caution">
    <text evidence="8">The sequence shown here is derived from an EMBL/GenBank/DDBJ whole genome shotgun (WGS) entry which is preliminary data.</text>
</comment>
<dbReference type="Gene3D" id="3.30.2350.10">
    <property type="entry name" value="Pseudouridine synthase"/>
    <property type="match status" value="1"/>
</dbReference>
<evidence type="ECO:0000256" key="2">
    <source>
        <dbReference type="ARBA" id="ARBA00010876"/>
    </source>
</evidence>
<dbReference type="InterPro" id="IPR006145">
    <property type="entry name" value="PsdUridine_synth_RsuA/RluA"/>
</dbReference>
<dbReference type="EMBL" id="WBZB01000037">
    <property type="protein sequence ID" value="KAB3529051.1"/>
    <property type="molecule type" value="Genomic_DNA"/>
</dbReference>